<name>A0A679IBA4_9ENTE</name>
<evidence type="ECO:0000313" key="2">
    <source>
        <dbReference type="EMBL" id="BCA86948.1"/>
    </source>
</evidence>
<evidence type="ECO:0000313" key="3">
    <source>
        <dbReference type="Proteomes" id="UP000502998"/>
    </source>
</evidence>
<organism evidence="2 3">
    <name type="scientific">Enterococcus saigonensis</name>
    <dbReference type="NCBI Taxonomy" id="1805431"/>
    <lineage>
        <taxon>Bacteria</taxon>
        <taxon>Bacillati</taxon>
        <taxon>Bacillota</taxon>
        <taxon>Bacilli</taxon>
        <taxon>Lactobacillales</taxon>
        <taxon>Enterococcaceae</taxon>
        <taxon>Enterococcus</taxon>
    </lineage>
</organism>
<dbReference type="Proteomes" id="UP000502998">
    <property type="component" value="Chromosome"/>
</dbReference>
<protein>
    <recommendedName>
        <fullName evidence="1">Cyclophilin-like domain-containing protein</fullName>
    </recommendedName>
</protein>
<evidence type="ECO:0000259" key="1">
    <source>
        <dbReference type="Pfam" id="PF18050"/>
    </source>
</evidence>
<dbReference type="RefSeq" id="WP_173103994.1">
    <property type="nucleotide sequence ID" value="NZ_AP022822.1"/>
</dbReference>
<dbReference type="Pfam" id="PF18050">
    <property type="entry name" value="Cyclophil_like2"/>
    <property type="match status" value="1"/>
</dbReference>
<dbReference type="AlphaFoldDB" id="A0A679IBA4"/>
<dbReference type="InterPro" id="IPR041183">
    <property type="entry name" value="Cyclophilin-like"/>
</dbReference>
<accession>A0A679IBA4</accession>
<dbReference type="SUPFAM" id="SSF50891">
    <property type="entry name" value="Cyclophilin-like"/>
    <property type="match status" value="1"/>
</dbReference>
<feature type="domain" description="Cyclophilin-like" evidence="1">
    <location>
        <begin position="37"/>
        <end position="140"/>
    </location>
</feature>
<gene>
    <name evidence="2" type="ORF">EsVE80_24710</name>
</gene>
<dbReference type="Gene3D" id="2.40.100.20">
    <property type="match status" value="1"/>
</dbReference>
<proteinExistence type="predicted"/>
<sequence length="143" mass="16617">MKDEQRIDYDDKIANKATITKNSTKKYTNEASELIIYMNQKKAIVHWEKNETVPALLEVLPADFQMEDLYGNEKYLRLSRPIPSNEVFVHQIKAGDVMLYGNDTLVIFYKDFSTPYAYTKIGHIEAIKKMSLMKGVLQVHVQR</sequence>
<keyword evidence="3" id="KW-1185">Reference proteome</keyword>
<dbReference type="KEGG" id="esg:EsVE80_24710"/>
<reference evidence="2 3" key="1">
    <citation type="submission" date="2020-02" db="EMBL/GenBank/DDBJ databases">
        <title>Characterization of vanA genotype vancomycin-resistant Enterococcus saigonensis VE80.</title>
        <authorList>
            <person name="Harada T."/>
            <person name="Motooka D."/>
            <person name="Nakamura S."/>
            <person name="Yamamoto Y."/>
            <person name="Kawahara R."/>
            <person name="Kawatsu K."/>
        </authorList>
    </citation>
    <scope>NUCLEOTIDE SEQUENCE [LARGE SCALE GENOMIC DNA]</scope>
    <source>
        <strain evidence="2 3">VE80</strain>
    </source>
</reference>
<dbReference type="EMBL" id="AP022822">
    <property type="protein sequence ID" value="BCA86948.1"/>
    <property type="molecule type" value="Genomic_DNA"/>
</dbReference>
<dbReference type="InterPro" id="IPR029000">
    <property type="entry name" value="Cyclophilin-like_dom_sf"/>
</dbReference>